<comment type="caution">
    <text evidence="2">The sequence shown here is derived from an EMBL/GenBank/DDBJ whole genome shotgun (WGS) entry which is preliminary data.</text>
</comment>
<dbReference type="Gene3D" id="2.120.10.30">
    <property type="entry name" value="TolB, C-terminal domain"/>
    <property type="match status" value="1"/>
</dbReference>
<dbReference type="Proteomes" id="UP000488299">
    <property type="component" value="Unassembled WGS sequence"/>
</dbReference>
<dbReference type="InterPro" id="IPR022223">
    <property type="entry name" value="DUF3748"/>
</dbReference>
<gene>
    <name evidence="2" type="ORF">F5984_24045</name>
</gene>
<evidence type="ECO:0000256" key="1">
    <source>
        <dbReference type="SAM" id="MobiDB-lite"/>
    </source>
</evidence>
<dbReference type="InterPro" id="IPR011042">
    <property type="entry name" value="6-blade_b-propeller_TolB-like"/>
</dbReference>
<feature type="region of interest" description="Disordered" evidence="1">
    <location>
        <begin position="255"/>
        <end position="279"/>
    </location>
</feature>
<organism evidence="2 3">
    <name type="scientific">Rudanella paleaurantiibacter</name>
    <dbReference type="NCBI Taxonomy" id="2614655"/>
    <lineage>
        <taxon>Bacteria</taxon>
        <taxon>Pseudomonadati</taxon>
        <taxon>Bacteroidota</taxon>
        <taxon>Cytophagia</taxon>
        <taxon>Cytophagales</taxon>
        <taxon>Cytophagaceae</taxon>
        <taxon>Rudanella</taxon>
    </lineage>
</organism>
<dbReference type="PANTHER" id="PTHR36842">
    <property type="entry name" value="PROTEIN TOLB HOMOLOG"/>
    <property type="match status" value="1"/>
</dbReference>
<dbReference type="Pfam" id="PF12566">
    <property type="entry name" value="DUF3748"/>
    <property type="match status" value="1"/>
</dbReference>
<dbReference type="SUPFAM" id="SSF82171">
    <property type="entry name" value="DPP6 N-terminal domain-like"/>
    <property type="match status" value="1"/>
</dbReference>
<evidence type="ECO:0000313" key="2">
    <source>
        <dbReference type="EMBL" id="KAB7726714.1"/>
    </source>
</evidence>
<proteinExistence type="predicted"/>
<dbReference type="EMBL" id="WELI01000014">
    <property type="protein sequence ID" value="KAB7726714.1"/>
    <property type="molecule type" value="Genomic_DNA"/>
</dbReference>
<sequence>MNNTQVFSPDDEWIVYDTRNLDTELGKTCCIRILNLKTGEDRLVYQTPNQTEHGPGAGAATFCPTKSQVLFLHGLRNADAQTLYAITRRTGVLIHIDQPQRPHFLDGRDGSPPFTPGALRGGTHAHQWSGDGEWVSFTYNDEVIERLSHTDISVKDLRTVGVMAPVRAVSAPDANNADTFGGEWFATVVARVTEQPQPGSNEIDKAFDETWIGRDGYQKPDGSQQKRALAFQGNVRNKANQTITEVFVLDLPSNPSDLTKAAPNEPLEGTAATRPNPPAGVVQRRITFTETGIEGPRHWLRTTPDGSLIGFLAKDADGYIQVFGVSPNGGPIRQLTHQPFSVQTPFNFSPDGKQVAYAADNSLFISDLQTGHPHRLTPRAADENRPINGVTWSNKGDRVVYNRYVSTVVGRFIQVFQLSWF</sequence>
<name>A0A7J5TV76_9BACT</name>
<keyword evidence="3" id="KW-1185">Reference proteome</keyword>
<evidence type="ECO:0000313" key="3">
    <source>
        <dbReference type="Proteomes" id="UP000488299"/>
    </source>
</evidence>
<protein>
    <submittedName>
        <fullName evidence="2">DUF3748 domain-containing protein</fullName>
    </submittedName>
</protein>
<dbReference type="AlphaFoldDB" id="A0A7J5TV76"/>
<reference evidence="2 3" key="1">
    <citation type="submission" date="2019-10" db="EMBL/GenBank/DDBJ databases">
        <title>Rudanella paleaurantiibacter sp. nov., isolated from sludge.</title>
        <authorList>
            <person name="Xu S.Q."/>
        </authorList>
    </citation>
    <scope>NUCLEOTIDE SEQUENCE [LARGE SCALE GENOMIC DNA]</scope>
    <source>
        <strain evidence="2 3">HX-22-17</strain>
    </source>
</reference>
<accession>A0A7J5TV76</accession>
<dbReference type="PANTHER" id="PTHR36842:SF1">
    <property type="entry name" value="PROTEIN TOLB"/>
    <property type="match status" value="1"/>
</dbReference>